<name>A0A9W6WQK6_9STRA</name>
<comment type="caution">
    <text evidence="2">The sequence shown here is derived from an EMBL/GenBank/DDBJ whole genome shotgun (WGS) entry which is preliminary data.</text>
</comment>
<keyword evidence="3" id="KW-1185">Reference proteome</keyword>
<feature type="region of interest" description="Disordered" evidence="1">
    <location>
        <begin position="384"/>
        <end position="409"/>
    </location>
</feature>
<dbReference type="Proteomes" id="UP001165121">
    <property type="component" value="Unassembled WGS sequence"/>
</dbReference>
<protein>
    <submittedName>
        <fullName evidence="2">Unnamed protein product</fullName>
    </submittedName>
</protein>
<dbReference type="AlphaFoldDB" id="A0A9W6WQK6"/>
<gene>
    <name evidence="2" type="ORF">Pfra01_000356800</name>
</gene>
<evidence type="ECO:0000256" key="1">
    <source>
        <dbReference type="SAM" id="MobiDB-lite"/>
    </source>
</evidence>
<feature type="compositionally biased region" description="Basic and acidic residues" evidence="1">
    <location>
        <begin position="384"/>
        <end position="394"/>
    </location>
</feature>
<feature type="compositionally biased region" description="Acidic residues" evidence="1">
    <location>
        <begin position="158"/>
        <end position="167"/>
    </location>
</feature>
<feature type="region of interest" description="Disordered" evidence="1">
    <location>
        <begin position="147"/>
        <end position="167"/>
    </location>
</feature>
<reference evidence="2" key="1">
    <citation type="submission" date="2023-04" db="EMBL/GenBank/DDBJ databases">
        <title>Phytophthora fragariaefolia NBRC 109709.</title>
        <authorList>
            <person name="Ichikawa N."/>
            <person name="Sato H."/>
            <person name="Tonouchi N."/>
        </authorList>
    </citation>
    <scope>NUCLEOTIDE SEQUENCE</scope>
    <source>
        <strain evidence="2">NBRC 109709</strain>
    </source>
</reference>
<proteinExistence type="predicted"/>
<sequence length="409" mass="45361">MPFAGKKTSVVDGMALVDEPDPPPCVACARAKVTTAPTPKRRTSYGVAADRVCHIDLAGPIARSYHGSEHFMASATCPFLDHPSSSACWTLSARNAFALTAGETSVGLWEHVKGYRVYVPDNAPRIRESPGVLALEHMLYDEVVLPDDDVPPPPEGGGVDEEDLDEEDVETGYELPVAPTSTTKRNPRQMEAVRDAVRSTHWSREAVVETSGDARLTETRASERLSARKIGKLMATRTSKRLEDKPINAAYVCFTEVTREPLNLADARKMPHWSVWEKVTWTEVRVLEDNDTYELVHLPVGTHALDNTVQLQLELTADGSIEKYKARVCARGDRQVYLIDYVESGGPRVRESLPGIRVQVQNADAPRQRTSCVSQCYPEGDRVRETSQRFRETGGGRQSMGMEKRTVWA</sequence>
<accession>A0A9W6WQK6</accession>
<organism evidence="2 3">
    <name type="scientific">Phytophthora fragariaefolia</name>
    <dbReference type="NCBI Taxonomy" id="1490495"/>
    <lineage>
        <taxon>Eukaryota</taxon>
        <taxon>Sar</taxon>
        <taxon>Stramenopiles</taxon>
        <taxon>Oomycota</taxon>
        <taxon>Peronosporomycetes</taxon>
        <taxon>Peronosporales</taxon>
        <taxon>Peronosporaceae</taxon>
        <taxon>Phytophthora</taxon>
    </lineage>
</organism>
<evidence type="ECO:0000313" key="3">
    <source>
        <dbReference type="Proteomes" id="UP001165121"/>
    </source>
</evidence>
<dbReference type="EMBL" id="BSXT01000273">
    <property type="protein sequence ID" value="GMF23086.1"/>
    <property type="molecule type" value="Genomic_DNA"/>
</dbReference>
<dbReference type="OrthoDB" id="10539713at2759"/>
<evidence type="ECO:0000313" key="2">
    <source>
        <dbReference type="EMBL" id="GMF23086.1"/>
    </source>
</evidence>